<name>A0AAV0FFH1_9ASTE</name>
<dbReference type="SUPFAM" id="SSF55961">
    <property type="entry name" value="Bet v1-like"/>
    <property type="match status" value="1"/>
</dbReference>
<dbReference type="Pfam" id="PF00407">
    <property type="entry name" value="Bet_v_1"/>
    <property type="match status" value="1"/>
</dbReference>
<dbReference type="GO" id="GO:0006952">
    <property type="term" value="P:defense response"/>
    <property type="evidence" value="ECO:0007669"/>
    <property type="project" value="InterPro"/>
</dbReference>
<dbReference type="InterPro" id="IPR051761">
    <property type="entry name" value="MLP-like_ligand-binding"/>
</dbReference>
<keyword evidence="4" id="KW-1185">Reference proteome</keyword>
<protein>
    <recommendedName>
        <fullName evidence="1">Bet v I/Major latex protein domain-containing protein</fullName>
    </recommendedName>
</protein>
<dbReference type="AlphaFoldDB" id="A0AAV0FFH1"/>
<evidence type="ECO:0000313" key="3">
    <source>
        <dbReference type="EMBL" id="CAH9134212.1"/>
    </source>
</evidence>
<evidence type="ECO:0000313" key="4">
    <source>
        <dbReference type="Proteomes" id="UP001152523"/>
    </source>
</evidence>
<dbReference type="EMBL" id="CAMAPF010000980">
    <property type="protein sequence ID" value="CAH9134212.1"/>
    <property type="molecule type" value="Genomic_DNA"/>
</dbReference>
<dbReference type="Gene3D" id="3.30.530.20">
    <property type="match status" value="1"/>
</dbReference>
<dbReference type="EMBL" id="CAMAPF010000034">
    <property type="protein sequence ID" value="CAH9080028.1"/>
    <property type="molecule type" value="Genomic_DNA"/>
</dbReference>
<dbReference type="SMART" id="SM01037">
    <property type="entry name" value="Bet_v_1"/>
    <property type="match status" value="1"/>
</dbReference>
<accession>A0AAV0FFH1</accession>
<dbReference type="PANTHER" id="PTHR31907">
    <property type="entry name" value="MLP-LIKE PROTEIN 423"/>
    <property type="match status" value="1"/>
</dbReference>
<sequence>MGLKGKLIAAIEFKVGGDLFHDHFRYTPHKVSTASPQKLQGCDLLEGQFGHVGSVMCWRYTHEGKEKKLKDVIKKIDEEKKLVEYEVLEGDLMELYKAFTITIHVETKDDIDLATWTLEYEMLHEEDVEHPISFLSFLLDLTRDIETHHKLNP</sequence>
<organism evidence="3 4">
    <name type="scientific">Cuscuta epithymum</name>
    <dbReference type="NCBI Taxonomy" id="186058"/>
    <lineage>
        <taxon>Eukaryota</taxon>
        <taxon>Viridiplantae</taxon>
        <taxon>Streptophyta</taxon>
        <taxon>Embryophyta</taxon>
        <taxon>Tracheophyta</taxon>
        <taxon>Spermatophyta</taxon>
        <taxon>Magnoliopsida</taxon>
        <taxon>eudicotyledons</taxon>
        <taxon>Gunneridae</taxon>
        <taxon>Pentapetalae</taxon>
        <taxon>asterids</taxon>
        <taxon>lamiids</taxon>
        <taxon>Solanales</taxon>
        <taxon>Convolvulaceae</taxon>
        <taxon>Cuscuteae</taxon>
        <taxon>Cuscuta</taxon>
        <taxon>Cuscuta subgen. Cuscuta</taxon>
    </lineage>
</organism>
<feature type="domain" description="Bet v I/Major latex protein" evidence="1">
    <location>
        <begin position="2"/>
        <end position="152"/>
    </location>
</feature>
<comment type="caution">
    <text evidence="3">The sequence shown here is derived from an EMBL/GenBank/DDBJ whole genome shotgun (WGS) entry which is preliminary data.</text>
</comment>
<evidence type="ECO:0000259" key="1">
    <source>
        <dbReference type="SMART" id="SM01037"/>
    </source>
</evidence>
<dbReference type="InterPro" id="IPR023393">
    <property type="entry name" value="START-like_dom_sf"/>
</dbReference>
<evidence type="ECO:0000313" key="2">
    <source>
        <dbReference type="EMBL" id="CAH9080028.1"/>
    </source>
</evidence>
<proteinExistence type="predicted"/>
<dbReference type="Proteomes" id="UP001152523">
    <property type="component" value="Unassembled WGS sequence"/>
</dbReference>
<reference evidence="3" key="1">
    <citation type="submission" date="2022-07" db="EMBL/GenBank/DDBJ databases">
        <authorList>
            <person name="Macas J."/>
            <person name="Novak P."/>
            <person name="Neumann P."/>
        </authorList>
    </citation>
    <scope>NUCLEOTIDE SEQUENCE</scope>
</reference>
<gene>
    <name evidence="3" type="ORF">CEPIT_LOCUS33539</name>
    <name evidence="2" type="ORF">CEPIT_LOCUS7161</name>
</gene>
<dbReference type="InterPro" id="IPR000916">
    <property type="entry name" value="Bet_v_I/MLP"/>
</dbReference>